<name>A0A8S1F246_9PELO</name>
<evidence type="ECO:0000256" key="3">
    <source>
        <dbReference type="SAM" id="MobiDB-lite"/>
    </source>
</evidence>
<feature type="compositionally biased region" description="Low complexity" evidence="3">
    <location>
        <begin position="424"/>
        <end position="450"/>
    </location>
</feature>
<gene>
    <name evidence="4" type="ORF">CBOVIS_LOCUS8886</name>
</gene>
<feature type="compositionally biased region" description="Low complexity" evidence="3">
    <location>
        <begin position="332"/>
        <end position="341"/>
    </location>
</feature>
<reference evidence="4 5" key="1">
    <citation type="submission" date="2020-04" db="EMBL/GenBank/DDBJ databases">
        <authorList>
            <person name="Laetsch R D."/>
            <person name="Stevens L."/>
            <person name="Kumar S."/>
            <person name="Blaxter L. M."/>
        </authorList>
    </citation>
    <scope>NUCLEOTIDE SEQUENCE [LARGE SCALE GENOMIC DNA]</scope>
</reference>
<dbReference type="Proteomes" id="UP000494206">
    <property type="component" value="Unassembled WGS sequence"/>
</dbReference>
<proteinExistence type="inferred from homology"/>
<feature type="region of interest" description="Disordered" evidence="3">
    <location>
        <begin position="50"/>
        <end position="87"/>
    </location>
</feature>
<organism evidence="4 5">
    <name type="scientific">Caenorhabditis bovis</name>
    <dbReference type="NCBI Taxonomy" id="2654633"/>
    <lineage>
        <taxon>Eukaryota</taxon>
        <taxon>Metazoa</taxon>
        <taxon>Ecdysozoa</taxon>
        <taxon>Nematoda</taxon>
        <taxon>Chromadorea</taxon>
        <taxon>Rhabditida</taxon>
        <taxon>Rhabditina</taxon>
        <taxon>Rhabditomorpha</taxon>
        <taxon>Rhabditoidea</taxon>
        <taxon>Rhabditidae</taxon>
        <taxon>Peloderinae</taxon>
        <taxon>Caenorhabditis</taxon>
    </lineage>
</organism>
<comment type="similarity">
    <text evidence="1">Belongs to the SPT2 family.</text>
</comment>
<keyword evidence="2" id="KW-0175">Coiled coil</keyword>
<dbReference type="OrthoDB" id="5871802at2759"/>
<feature type="region of interest" description="Disordered" evidence="3">
    <location>
        <begin position="1"/>
        <end position="20"/>
    </location>
</feature>
<feature type="compositionally biased region" description="Low complexity" evidence="3">
    <location>
        <begin position="279"/>
        <end position="300"/>
    </location>
</feature>
<protein>
    <recommendedName>
        <fullName evidence="6">Protein SPT2 homolog</fullName>
    </recommendedName>
</protein>
<feature type="region of interest" description="Disordered" evidence="3">
    <location>
        <begin position="424"/>
        <end position="565"/>
    </location>
</feature>
<feature type="compositionally biased region" description="Basic and acidic residues" evidence="3">
    <location>
        <begin position="372"/>
        <end position="382"/>
    </location>
</feature>
<keyword evidence="5" id="KW-1185">Reference proteome</keyword>
<evidence type="ECO:0000313" key="4">
    <source>
        <dbReference type="EMBL" id="CAB3406877.1"/>
    </source>
</evidence>
<accession>A0A8S1F246</accession>
<dbReference type="EMBL" id="CADEPM010000005">
    <property type="protein sequence ID" value="CAB3406877.1"/>
    <property type="molecule type" value="Genomic_DNA"/>
</dbReference>
<feature type="region of interest" description="Disordered" evidence="3">
    <location>
        <begin position="183"/>
        <end position="249"/>
    </location>
</feature>
<evidence type="ECO:0000256" key="2">
    <source>
        <dbReference type="ARBA" id="ARBA00023054"/>
    </source>
</evidence>
<dbReference type="AlphaFoldDB" id="A0A8S1F246"/>
<feature type="compositionally biased region" description="Acidic residues" evidence="3">
    <location>
        <begin position="544"/>
        <end position="565"/>
    </location>
</feature>
<feature type="compositionally biased region" description="Basic and acidic residues" evidence="3">
    <location>
        <begin position="308"/>
        <end position="331"/>
    </location>
</feature>
<feature type="compositionally biased region" description="Basic and acidic residues" evidence="3">
    <location>
        <begin position="214"/>
        <end position="243"/>
    </location>
</feature>
<dbReference type="InterPro" id="IPR013256">
    <property type="entry name" value="Chromatin_SPT2"/>
</dbReference>
<feature type="compositionally biased region" description="Basic and acidic residues" evidence="3">
    <location>
        <begin position="451"/>
        <end position="524"/>
    </location>
</feature>
<dbReference type="Pfam" id="PF08243">
    <property type="entry name" value="SPT2"/>
    <property type="match status" value="1"/>
</dbReference>
<comment type="caution">
    <text evidence="4">The sequence shown here is derived from an EMBL/GenBank/DDBJ whole genome shotgun (WGS) entry which is preliminary data.</text>
</comment>
<feature type="region of interest" description="Disordered" evidence="3">
    <location>
        <begin position="267"/>
        <end position="405"/>
    </location>
</feature>
<feature type="compositionally biased region" description="Basic and acidic residues" evidence="3">
    <location>
        <begin position="268"/>
        <end position="277"/>
    </location>
</feature>
<sequence>MDFNSVLEAANRNAKKANKEMTKIANEVKEEKNEVKRQLEAERRVRLEMQRKRAEREQEIQRKKEEERRKNFTIPKKNEKDNSGLTDALKKYYQNQEAEKREKARAAEAERDQLMQLRMKANGGKATKIGKHFGLDPIELQMRFGGNNEHIETLQKRKMREEDETDMEADKLRSGVYRAIQMKKKSEAQLRNTVKGPHRVATSKSNSLAGLCGRHKESRDNFSPPRDGKKPNEPEKREPEKKKIIPAAPVDFKSLMAAASNIAQGKSVKLDQFELKPAKSVQPPSSSRVSSKPSTSSLVKPKPPPPVRPREPERSKIVKEFKKPVEKERKPVSNGSSSSSKPPQPPQPTKKVRTEIITSFESVDIDNNCSKDSNEKVENGKKKDIKGRFQKGPTPPPEIPAFVPGKKYLPGDIRYKQAMAFAKQQQALNGSQAGSSNGTASTSSPGSSSSRDQRIANVREAERRREMDREMQRKLKRERQQREDREMERAAKMRKMEKSRSSQMDRRSYESRREHELREQQLREKYKKSKRDYGGGSFFRGGDDNSDEDEDEFDDEDDYASDLDDFIDDTEVDMDGLSRKELEETLKMVNRKYDKKLWSRRDKEISERDMISNYRQIQSEENYSKRAGLLEDLKEASKGRSVKL</sequence>
<evidence type="ECO:0000313" key="5">
    <source>
        <dbReference type="Proteomes" id="UP000494206"/>
    </source>
</evidence>
<evidence type="ECO:0000256" key="1">
    <source>
        <dbReference type="ARBA" id="ARBA00006461"/>
    </source>
</evidence>
<evidence type="ECO:0008006" key="6">
    <source>
        <dbReference type="Google" id="ProtNLM"/>
    </source>
</evidence>
<feature type="compositionally biased region" description="Basic and acidic residues" evidence="3">
    <location>
        <begin position="50"/>
        <end position="82"/>
    </location>
</feature>
<feature type="compositionally biased region" description="Polar residues" evidence="3">
    <location>
        <begin position="356"/>
        <end position="371"/>
    </location>
</feature>